<dbReference type="GO" id="GO:0016020">
    <property type="term" value="C:membrane"/>
    <property type="evidence" value="ECO:0007669"/>
    <property type="project" value="TreeGrafter"/>
</dbReference>
<keyword evidence="7" id="KW-0482">Metalloprotease</keyword>
<feature type="binding site" evidence="9">
    <location>
        <position position="257"/>
    </location>
    <ligand>
        <name>Zn(2+)</name>
        <dbReference type="ChEBI" id="CHEBI:29105"/>
        <note>catalytic</note>
    </ligand>
</feature>
<dbReference type="GO" id="GO:0043171">
    <property type="term" value="P:peptide catabolic process"/>
    <property type="evidence" value="ECO:0007669"/>
    <property type="project" value="TreeGrafter"/>
</dbReference>
<evidence type="ECO:0000256" key="1">
    <source>
        <dbReference type="ARBA" id="ARBA00010136"/>
    </source>
</evidence>
<dbReference type="PANTHER" id="PTHR11533">
    <property type="entry name" value="PROTEASE M1 ZINC METALLOPROTEASE"/>
    <property type="match status" value="1"/>
</dbReference>
<proteinExistence type="inferred from homology"/>
<dbReference type="Pfam" id="PF01433">
    <property type="entry name" value="Peptidase_M1"/>
    <property type="match status" value="1"/>
</dbReference>
<dbReference type="GO" id="GO:0070006">
    <property type="term" value="F:metalloaminopeptidase activity"/>
    <property type="evidence" value="ECO:0007669"/>
    <property type="project" value="TreeGrafter"/>
</dbReference>
<dbReference type="EMBL" id="ASPP01024956">
    <property type="protein sequence ID" value="ETO08472.1"/>
    <property type="molecule type" value="Genomic_DNA"/>
</dbReference>
<comment type="similarity">
    <text evidence="1">Belongs to the peptidase M1 family.</text>
</comment>
<feature type="active site" description="Proton acceptor" evidence="8">
    <location>
        <position position="258"/>
    </location>
</feature>
<name>X6M4T2_RETFI</name>
<dbReference type="PRINTS" id="PR00756">
    <property type="entry name" value="ALADIPTASE"/>
</dbReference>
<dbReference type="CDD" id="cd09601">
    <property type="entry name" value="M1_APN-Q_like"/>
    <property type="match status" value="1"/>
</dbReference>
<feature type="domain" description="Peptidase M1 membrane alanine aminopeptidase" evidence="10">
    <location>
        <begin position="185"/>
        <end position="301"/>
    </location>
</feature>
<evidence type="ECO:0000256" key="5">
    <source>
        <dbReference type="ARBA" id="ARBA00022801"/>
    </source>
</evidence>
<organism evidence="12 13">
    <name type="scientific">Reticulomyxa filosa</name>
    <dbReference type="NCBI Taxonomy" id="46433"/>
    <lineage>
        <taxon>Eukaryota</taxon>
        <taxon>Sar</taxon>
        <taxon>Rhizaria</taxon>
        <taxon>Retaria</taxon>
        <taxon>Foraminifera</taxon>
        <taxon>Monothalamids</taxon>
        <taxon>Reticulomyxidae</taxon>
        <taxon>Reticulomyxa</taxon>
    </lineage>
</organism>
<evidence type="ECO:0000256" key="6">
    <source>
        <dbReference type="ARBA" id="ARBA00022833"/>
    </source>
</evidence>
<feature type="domain" description="Aminopeptidase N-like N-terminal" evidence="11">
    <location>
        <begin position="7"/>
        <end position="150"/>
    </location>
</feature>
<keyword evidence="3" id="KW-0645">Protease</keyword>
<dbReference type="OrthoDB" id="10031169at2759"/>
<evidence type="ECO:0000256" key="3">
    <source>
        <dbReference type="ARBA" id="ARBA00022670"/>
    </source>
</evidence>
<gene>
    <name evidence="12" type="ORF">RFI_28915</name>
</gene>
<keyword evidence="13" id="KW-1185">Reference proteome</keyword>
<dbReference type="GO" id="GO:0006508">
    <property type="term" value="P:proteolysis"/>
    <property type="evidence" value="ECO:0007669"/>
    <property type="project" value="UniProtKB-KW"/>
</dbReference>
<dbReference type="InterPro" id="IPR034016">
    <property type="entry name" value="M1_APN-typ"/>
</dbReference>
<keyword evidence="5" id="KW-0378">Hydrolase</keyword>
<dbReference type="AlphaFoldDB" id="X6M4T2"/>
<comment type="cofactor">
    <cofactor evidence="9">
        <name>Zn(2+)</name>
        <dbReference type="ChEBI" id="CHEBI:29105"/>
    </cofactor>
    <text evidence="9">Binds 1 zinc ion per subunit.</text>
</comment>
<dbReference type="PANTHER" id="PTHR11533:SF174">
    <property type="entry name" value="PUROMYCIN-SENSITIVE AMINOPEPTIDASE-RELATED"/>
    <property type="match status" value="1"/>
</dbReference>
<evidence type="ECO:0000313" key="13">
    <source>
        <dbReference type="Proteomes" id="UP000023152"/>
    </source>
</evidence>
<dbReference type="InterPro" id="IPR045357">
    <property type="entry name" value="Aminopeptidase_N-like_N"/>
</dbReference>
<dbReference type="InterPro" id="IPR014782">
    <property type="entry name" value="Peptidase_M1_dom"/>
</dbReference>
<dbReference type="InterPro" id="IPR027268">
    <property type="entry name" value="Peptidase_M4/M1_CTD_sf"/>
</dbReference>
<dbReference type="FunFam" id="1.10.390.10:FF:000033">
    <property type="entry name" value="Endoplasmic reticulum aminopeptidase 1b"/>
    <property type="match status" value="1"/>
</dbReference>
<evidence type="ECO:0000313" key="12">
    <source>
        <dbReference type="EMBL" id="ETO08472.1"/>
    </source>
</evidence>
<comment type="caution">
    <text evidence="12">The sequence shown here is derived from an EMBL/GenBank/DDBJ whole genome shotgun (WGS) entry which is preliminary data.</text>
</comment>
<dbReference type="Pfam" id="PF17900">
    <property type="entry name" value="Peptidase_M1_N"/>
    <property type="match status" value="1"/>
</dbReference>
<dbReference type="GO" id="GO:0008270">
    <property type="term" value="F:zinc ion binding"/>
    <property type="evidence" value="ECO:0007669"/>
    <property type="project" value="InterPro"/>
</dbReference>
<dbReference type="SUPFAM" id="SSF55486">
    <property type="entry name" value="Metalloproteases ('zincins'), catalytic domain"/>
    <property type="match status" value="1"/>
</dbReference>
<evidence type="ECO:0000256" key="2">
    <source>
        <dbReference type="ARBA" id="ARBA00022438"/>
    </source>
</evidence>
<evidence type="ECO:0000256" key="4">
    <source>
        <dbReference type="ARBA" id="ARBA00022723"/>
    </source>
</evidence>
<evidence type="ECO:0000256" key="8">
    <source>
        <dbReference type="PIRSR" id="PIRSR634016-1"/>
    </source>
</evidence>
<evidence type="ECO:0000256" key="9">
    <source>
        <dbReference type="PIRSR" id="PIRSR634016-3"/>
    </source>
</evidence>
<reference evidence="12 13" key="1">
    <citation type="journal article" date="2013" name="Curr. Biol.">
        <title>The Genome of the Foraminiferan Reticulomyxa filosa.</title>
        <authorList>
            <person name="Glockner G."/>
            <person name="Hulsmann N."/>
            <person name="Schleicher M."/>
            <person name="Noegel A.A."/>
            <person name="Eichinger L."/>
            <person name="Gallinger C."/>
            <person name="Pawlowski J."/>
            <person name="Sierra R."/>
            <person name="Euteneuer U."/>
            <person name="Pillet L."/>
            <person name="Moustafa A."/>
            <person name="Platzer M."/>
            <person name="Groth M."/>
            <person name="Szafranski K."/>
            <person name="Schliwa M."/>
        </authorList>
    </citation>
    <scope>NUCLEOTIDE SEQUENCE [LARGE SCALE GENOMIC DNA]</scope>
</reference>
<dbReference type="GO" id="GO:0042277">
    <property type="term" value="F:peptide binding"/>
    <property type="evidence" value="ECO:0007669"/>
    <property type="project" value="TreeGrafter"/>
</dbReference>
<keyword evidence="4 9" id="KW-0479">Metal-binding</keyword>
<keyword evidence="6 9" id="KW-0862">Zinc</keyword>
<feature type="binding site" evidence="9">
    <location>
        <position position="280"/>
    </location>
    <ligand>
        <name>Zn(2+)</name>
        <dbReference type="ChEBI" id="CHEBI:29105"/>
        <note>catalytic</note>
    </ligand>
</feature>
<dbReference type="GO" id="GO:0005615">
    <property type="term" value="C:extracellular space"/>
    <property type="evidence" value="ECO:0007669"/>
    <property type="project" value="TreeGrafter"/>
</dbReference>
<dbReference type="InterPro" id="IPR001930">
    <property type="entry name" value="Peptidase_M1"/>
</dbReference>
<dbReference type="SUPFAM" id="SSF63737">
    <property type="entry name" value="Leukotriene A4 hydrolase N-terminal domain"/>
    <property type="match status" value="1"/>
</dbReference>
<dbReference type="Proteomes" id="UP000023152">
    <property type="component" value="Unassembled WGS sequence"/>
</dbReference>
<feature type="binding site" evidence="9">
    <location>
        <position position="261"/>
    </location>
    <ligand>
        <name>Zn(2+)</name>
        <dbReference type="ChEBI" id="CHEBI:29105"/>
        <note>catalytic</note>
    </ligand>
</feature>
<dbReference type="MEROPS" id="M01.A28"/>
<accession>X6M4T2</accession>
<protein>
    <submittedName>
        <fullName evidence="12">Uncharacterized protein</fullName>
    </submittedName>
</protein>
<dbReference type="InterPro" id="IPR042097">
    <property type="entry name" value="Aminopeptidase_N-like_N_sf"/>
</dbReference>
<keyword evidence="2" id="KW-0031">Aminopeptidase</keyword>
<evidence type="ECO:0000259" key="11">
    <source>
        <dbReference type="Pfam" id="PF17900"/>
    </source>
</evidence>
<dbReference type="Gene3D" id="1.10.390.10">
    <property type="entry name" value="Neutral Protease Domain 2"/>
    <property type="match status" value="1"/>
</dbReference>
<sequence>MSINEKYTQLVFFVFQKKKKTLIRNSKDFIVQDTYDPVYINILFFFFYIKNKLRIKKFFGKIDGDPAYCGVTQFEATDARKALPCWDEPSAKSTFTLELTAPSDLVCLSNMPGMIFFKYLFVCFNLVETKIFGSVKTVVFDKSPIMSTYLLAWFVGEFECVESKTNRNIMVRVWTQIGKKNSAIFACETACKCLDFYEKYFEIEYPLPKCDMIAVPDFAAGAMENWGLITYREIALLADKEKTSIRQLRYVAIVVCHELAHQWFGNLVTMDWWSQLWLNEGFACFMEYLSSAAVFPDWRVLFYFFILFLINDL</sequence>
<evidence type="ECO:0000259" key="10">
    <source>
        <dbReference type="Pfam" id="PF01433"/>
    </source>
</evidence>
<dbReference type="GO" id="GO:0005737">
    <property type="term" value="C:cytoplasm"/>
    <property type="evidence" value="ECO:0007669"/>
    <property type="project" value="TreeGrafter"/>
</dbReference>
<evidence type="ECO:0000256" key="7">
    <source>
        <dbReference type="ARBA" id="ARBA00023049"/>
    </source>
</evidence>
<dbReference type="Gene3D" id="2.60.40.1730">
    <property type="entry name" value="tricorn interacting facor f3 domain"/>
    <property type="match status" value="1"/>
</dbReference>
<dbReference type="InterPro" id="IPR050344">
    <property type="entry name" value="Peptidase_M1_aminopeptidases"/>
</dbReference>